<dbReference type="PROSITE" id="PS00211">
    <property type="entry name" value="ABC_TRANSPORTER_1"/>
    <property type="match status" value="1"/>
</dbReference>
<dbReference type="EMBL" id="JZEX01000108">
    <property type="protein sequence ID" value="KKB11708.1"/>
    <property type="molecule type" value="Genomic_DNA"/>
</dbReference>
<name>A0A0F5FSA3_9HYPH</name>
<comment type="subcellular location">
    <subcellularLocation>
        <location evidence="1">Cell inner membrane</location>
        <topology evidence="1">Peripheral membrane protein</topology>
    </subcellularLocation>
</comment>
<dbReference type="GO" id="GO:0015833">
    <property type="term" value="P:peptide transport"/>
    <property type="evidence" value="ECO:0007669"/>
    <property type="project" value="InterPro"/>
</dbReference>
<dbReference type="InterPro" id="IPR003439">
    <property type="entry name" value="ABC_transporter-like_ATP-bd"/>
</dbReference>
<dbReference type="STRING" id="443610.VE25_11055"/>
<evidence type="ECO:0000313" key="7">
    <source>
        <dbReference type="EMBL" id="KKB11708.1"/>
    </source>
</evidence>
<feature type="domain" description="ABC transporter" evidence="6">
    <location>
        <begin position="4"/>
        <end position="240"/>
    </location>
</feature>
<dbReference type="OrthoDB" id="8456289at2"/>
<dbReference type="Gene3D" id="3.40.50.300">
    <property type="entry name" value="P-loop containing nucleotide triphosphate hydrolases"/>
    <property type="match status" value="1"/>
</dbReference>
<sequence length="253" mass="27329">MSLVRVDDVSFGYARDRRILDAVSLDITAGDTIGLVGESGSGKTTLLRLLLGLQRPASGSISFDGTPLDPGNAAFMRSFRRQVQVVFQDPYSSLDPRQTVSSIVAEPLRSLRVPGDHTQMVADALASVGLDRDAARRYPHQFSGGQRQRIAIARAIVPSPKLLLADEAVSALDLTTRTRIVDLLRRLGAGMSLVFVSHDIGVVAALCRRIVILEKGRIVEAGETVAVLANPQHPYTQRLLASVPRLKSKDTSP</sequence>
<dbReference type="InterPro" id="IPR013563">
    <property type="entry name" value="Oligopep_ABC_C"/>
</dbReference>
<dbReference type="InterPro" id="IPR003593">
    <property type="entry name" value="AAA+_ATPase"/>
</dbReference>
<dbReference type="RefSeq" id="WP_046108675.1">
    <property type="nucleotide sequence ID" value="NZ_JZEX01000108.1"/>
</dbReference>
<dbReference type="Pfam" id="PF00005">
    <property type="entry name" value="ABC_tran"/>
    <property type="match status" value="1"/>
</dbReference>
<dbReference type="GO" id="GO:0005886">
    <property type="term" value="C:plasma membrane"/>
    <property type="evidence" value="ECO:0007669"/>
    <property type="project" value="UniProtKB-SubCell"/>
</dbReference>
<comment type="similarity">
    <text evidence="2">Belongs to the ABC transporter superfamily.</text>
</comment>
<dbReference type="InterPro" id="IPR017871">
    <property type="entry name" value="ABC_transporter-like_CS"/>
</dbReference>
<keyword evidence="3" id="KW-0813">Transport</keyword>
<keyword evidence="8" id="KW-1185">Reference proteome</keyword>
<evidence type="ECO:0000259" key="6">
    <source>
        <dbReference type="PROSITE" id="PS50893"/>
    </source>
</evidence>
<evidence type="ECO:0000313" key="8">
    <source>
        <dbReference type="Proteomes" id="UP000033632"/>
    </source>
</evidence>
<evidence type="ECO:0000256" key="4">
    <source>
        <dbReference type="ARBA" id="ARBA00022741"/>
    </source>
</evidence>
<dbReference type="GO" id="GO:0005524">
    <property type="term" value="F:ATP binding"/>
    <property type="evidence" value="ECO:0007669"/>
    <property type="project" value="UniProtKB-KW"/>
</dbReference>
<keyword evidence="4" id="KW-0547">Nucleotide-binding</keyword>
<accession>A0A0F5FSA3</accession>
<gene>
    <name evidence="7" type="ORF">VE25_11055</name>
</gene>
<dbReference type="InterPro" id="IPR027417">
    <property type="entry name" value="P-loop_NTPase"/>
</dbReference>
<evidence type="ECO:0000256" key="1">
    <source>
        <dbReference type="ARBA" id="ARBA00004417"/>
    </source>
</evidence>
<organism evidence="7 8">
    <name type="scientific">Devosia geojensis</name>
    <dbReference type="NCBI Taxonomy" id="443610"/>
    <lineage>
        <taxon>Bacteria</taxon>
        <taxon>Pseudomonadati</taxon>
        <taxon>Pseudomonadota</taxon>
        <taxon>Alphaproteobacteria</taxon>
        <taxon>Hyphomicrobiales</taxon>
        <taxon>Devosiaceae</taxon>
        <taxon>Devosia</taxon>
    </lineage>
</organism>
<dbReference type="PANTHER" id="PTHR43776:SF7">
    <property type="entry name" value="D,D-DIPEPTIDE TRANSPORT ATP-BINDING PROTEIN DDPF-RELATED"/>
    <property type="match status" value="1"/>
</dbReference>
<dbReference type="AlphaFoldDB" id="A0A0F5FSA3"/>
<proteinExistence type="inferred from homology"/>
<dbReference type="GO" id="GO:0055085">
    <property type="term" value="P:transmembrane transport"/>
    <property type="evidence" value="ECO:0007669"/>
    <property type="project" value="UniProtKB-ARBA"/>
</dbReference>
<protein>
    <submittedName>
        <fullName evidence="7">Peptide ABC transporter ATP-binding protein</fullName>
    </submittedName>
</protein>
<dbReference type="SUPFAM" id="SSF52540">
    <property type="entry name" value="P-loop containing nucleoside triphosphate hydrolases"/>
    <property type="match status" value="1"/>
</dbReference>
<evidence type="ECO:0000256" key="5">
    <source>
        <dbReference type="ARBA" id="ARBA00022840"/>
    </source>
</evidence>
<evidence type="ECO:0000256" key="3">
    <source>
        <dbReference type="ARBA" id="ARBA00022448"/>
    </source>
</evidence>
<dbReference type="Pfam" id="PF08352">
    <property type="entry name" value="oligo_HPY"/>
    <property type="match status" value="1"/>
</dbReference>
<reference evidence="7 8" key="1">
    <citation type="submission" date="2015-03" db="EMBL/GenBank/DDBJ databases">
        <authorList>
            <person name="Hassan Y.I."/>
            <person name="Lepp D."/>
            <person name="Li X.-Z."/>
            <person name="Zhou T."/>
        </authorList>
    </citation>
    <scope>NUCLEOTIDE SEQUENCE [LARGE SCALE GENOMIC DNA]</scope>
    <source>
        <strain evidence="7 8">BD-c194</strain>
    </source>
</reference>
<dbReference type="Proteomes" id="UP000033632">
    <property type="component" value="Unassembled WGS sequence"/>
</dbReference>
<dbReference type="SMART" id="SM00382">
    <property type="entry name" value="AAA"/>
    <property type="match status" value="1"/>
</dbReference>
<dbReference type="GO" id="GO:0016887">
    <property type="term" value="F:ATP hydrolysis activity"/>
    <property type="evidence" value="ECO:0007669"/>
    <property type="project" value="InterPro"/>
</dbReference>
<comment type="caution">
    <text evidence="7">The sequence shown here is derived from an EMBL/GenBank/DDBJ whole genome shotgun (WGS) entry which is preliminary data.</text>
</comment>
<dbReference type="PANTHER" id="PTHR43776">
    <property type="entry name" value="TRANSPORT ATP-BINDING PROTEIN"/>
    <property type="match status" value="1"/>
</dbReference>
<dbReference type="CDD" id="cd03257">
    <property type="entry name" value="ABC_NikE_OppD_transporters"/>
    <property type="match status" value="1"/>
</dbReference>
<dbReference type="PATRIC" id="fig|443610.3.peg.415"/>
<dbReference type="InterPro" id="IPR050319">
    <property type="entry name" value="ABC_transp_ATP-bind"/>
</dbReference>
<evidence type="ECO:0000256" key="2">
    <source>
        <dbReference type="ARBA" id="ARBA00005417"/>
    </source>
</evidence>
<keyword evidence="5 7" id="KW-0067">ATP-binding</keyword>
<dbReference type="PROSITE" id="PS50893">
    <property type="entry name" value="ABC_TRANSPORTER_2"/>
    <property type="match status" value="1"/>
</dbReference>